<dbReference type="AlphaFoldDB" id="A0A8T4L5U6"/>
<keyword evidence="1" id="KW-0812">Transmembrane</keyword>
<keyword evidence="1" id="KW-0472">Membrane</keyword>
<accession>A0A8T4L5U6</accession>
<comment type="caution">
    <text evidence="2">The sequence shown here is derived from an EMBL/GenBank/DDBJ whole genome shotgun (WGS) entry which is preliminary data.</text>
</comment>
<gene>
    <name evidence="2" type="ORF">J4215_06640</name>
</gene>
<name>A0A8T4L5U6_9ARCH</name>
<evidence type="ECO:0000313" key="3">
    <source>
        <dbReference type="Proteomes" id="UP000675968"/>
    </source>
</evidence>
<sequence>MLWRAVEGEPCDIGSVCKQGVCSKISRQLEPVSESDPILWVSIGVIVLALGAIGYEYFKK</sequence>
<evidence type="ECO:0000256" key="1">
    <source>
        <dbReference type="SAM" id="Phobius"/>
    </source>
</evidence>
<evidence type="ECO:0000313" key="2">
    <source>
        <dbReference type="EMBL" id="MBS3062231.1"/>
    </source>
</evidence>
<dbReference type="Proteomes" id="UP000675968">
    <property type="component" value="Unassembled WGS sequence"/>
</dbReference>
<protein>
    <submittedName>
        <fullName evidence="2">Uncharacterized protein</fullName>
    </submittedName>
</protein>
<feature type="transmembrane region" description="Helical" evidence="1">
    <location>
        <begin position="38"/>
        <end position="58"/>
    </location>
</feature>
<keyword evidence="1" id="KW-1133">Transmembrane helix</keyword>
<proteinExistence type="predicted"/>
<dbReference type="EMBL" id="JAGVWC010000015">
    <property type="protein sequence ID" value="MBS3062231.1"/>
    <property type="molecule type" value="Genomic_DNA"/>
</dbReference>
<organism evidence="2 3">
    <name type="scientific">Candidatus Iainarchaeum sp</name>
    <dbReference type="NCBI Taxonomy" id="3101447"/>
    <lineage>
        <taxon>Archaea</taxon>
        <taxon>Candidatus Iainarchaeota</taxon>
        <taxon>Candidatus Iainarchaeia</taxon>
        <taxon>Candidatus Iainarchaeales</taxon>
        <taxon>Candidatus Iainarchaeaceae</taxon>
        <taxon>Candidatus Iainarchaeum</taxon>
    </lineage>
</organism>
<reference evidence="2" key="1">
    <citation type="submission" date="2021-03" db="EMBL/GenBank/DDBJ databases">
        <authorList>
            <person name="Jaffe A."/>
        </authorList>
    </citation>
    <scope>NUCLEOTIDE SEQUENCE</scope>
    <source>
        <strain evidence="2">RIFCSPLOWO2_01_FULL_AR10_48_17</strain>
    </source>
</reference>
<reference evidence="2" key="2">
    <citation type="submission" date="2021-05" db="EMBL/GenBank/DDBJ databases">
        <title>Protein family content uncovers lineage relationships and bacterial pathway maintenance mechanisms in DPANN archaea.</title>
        <authorList>
            <person name="Castelle C.J."/>
            <person name="Meheust R."/>
            <person name="Jaffe A.L."/>
            <person name="Seitz K."/>
            <person name="Gong X."/>
            <person name="Baker B.J."/>
            <person name="Banfield J.F."/>
        </authorList>
    </citation>
    <scope>NUCLEOTIDE SEQUENCE</scope>
    <source>
        <strain evidence="2">RIFCSPLOWO2_01_FULL_AR10_48_17</strain>
    </source>
</reference>